<proteinExistence type="predicted"/>
<evidence type="ECO:0000313" key="3">
    <source>
        <dbReference type="EMBL" id="CAK7898003.1"/>
    </source>
</evidence>
<sequence>MNLFSLVIGGWILSAMVVSLNSTKYSMPEIISNLLVTKKDLSPSERLQNRLDVFRQVLAIRDDEVKVDELRQFVTDRGIGLRNGTENGLKMGTEDENRVDRKDREISFNRGDIKGSEMVLKSGGEKEIEEGEGIVQKINGSTLLEQSSVIGEKSEQLEREQSTQSDQKSSEDQSNQSHLPGQPLTSPHQPSKDSGMTGKHVQNGKNPSYKLSVVPQFNQHARPEEYVPKNFKYAKPKISWDNSGGTSLKGNIEAISSPEPIPEEILTRLELPVRGEGEPELEYLRRIYPDMKKVFEEKGTSPNDDSLNSKDDHLADNPPDGLASSPPPGTDGIVYEDDEYVYEYLYETDDEEEESYEEEVETTLTLPPLTATDSTSTRSSLLTSHSTMTTSNQTITVSKNITLISTTSTSSISVSSSNSSRLSLNFPNTTVSTNRVTTTRTITSRTRAPDQFKDFHQGLPEDGPRGGKNRGRLRNHQGKGERNNRNHTRSAFDVFRSFSSNAQRKTELGTTQWAMILILSIAIYIQ</sequence>
<gene>
    <name evidence="3" type="ORF">CAAN4_B12486</name>
</gene>
<feature type="region of interest" description="Disordered" evidence="1">
    <location>
        <begin position="150"/>
        <end position="210"/>
    </location>
</feature>
<feature type="compositionally biased region" description="Low complexity" evidence="1">
    <location>
        <begin position="362"/>
        <end position="385"/>
    </location>
</feature>
<keyword evidence="4" id="KW-1185">Reference proteome</keyword>
<name>A0ABP0E9G4_9ASCO</name>
<evidence type="ECO:0000313" key="4">
    <source>
        <dbReference type="Proteomes" id="UP001497600"/>
    </source>
</evidence>
<evidence type="ECO:0000256" key="2">
    <source>
        <dbReference type="SAM" id="SignalP"/>
    </source>
</evidence>
<feature type="region of interest" description="Disordered" evidence="1">
    <location>
        <begin position="348"/>
        <end position="385"/>
    </location>
</feature>
<evidence type="ECO:0000256" key="1">
    <source>
        <dbReference type="SAM" id="MobiDB-lite"/>
    </source>
</evidence>
<keyword evidence="2" id="KW-0732">Signal</keyword>
<feature type="signal peptide" evidence="2">
    <location>
        <begin position="1"/>
        <end position="22"/>
    </location>
</feature>
<reference evidence="3 4" key="1">
    <citation type="submission" date="2024-01" db="EMBL/GenBank/DDBJ databases">
        <authorList>
            <consortium name="Genoscope - CEA"/>
            <person name="William W."/>
        </authorList>
    </citation>
    <scope>NUCLEOTIDE SEQUENCE [LARGE SCALE GENOMIC DNA]</scope>
    <source>
        <strain evidence="3 4">29B2s-10</strain>
    </source>
</reference>
<feature type="compositionally biased region" description="Basic residues" evidence="1">
    <location>
        <begin position="467"/>
        <end position="477"/>
    </location>
</feature>
<dbReference type="EMBL" id="OZ004254">
    <property type="protein sequence ID" value="CAK7898003.1"/>
    <property type="molecule type" value="Genomic_DNA"/>
</dbReference>
<protein>
    <submittedName>
        <fullName evidence="3">Uncharacterized protein</fullName>
    </submittedName>
</protein>
<feature type="compositionally biased region" description="Polar residues" evidence="1">
    <location>
        <begin position="162"/>
        <end position="194"/>
    </location>
</feature>
<dbReference type="Proteomes" id="UP001497600">
    <property type="component" value="Chromosome B"/>
</dbReference>
<accession>A0ABP0E9G4</accession>
<feature type="region of interest" description="Disordered" evidence="1">
    <location>
        <begin position="296"/>
        <end position="334"/>
    </location>
</feature>
<feature type="chain" id="PRO_5047440850" evidence="2">
    <location>
        <begin position="23"/>
        <end position="526"/>
    </location>
</feature>
<feature type="compositionally biased region" description="Acidic residues" evidence="1">
    <location>
        <begin position="348"/>
        <end position="361"/>
    </location>
</feature>
<feature type="region of interest" description="Disordered" evidence="1">
    <location>
        <begin position="450"/>
        <end position="489"/>
    </location>
</feature>
<feature type="compositionally biased region" description="Basic and acidic residues" evidence="1">
    <location>
        <begin position="152"/>
        <end position="161"/>
    </location>
</feature>
<organism evidence="3 4">
    <name type="scientific">[Candida] anglica</name>
    <dbReference type="NCBI Taxonomy" id="148631"/>
    <lineage>
        <taxon>Eukaryota</taxon>
        <taxon>Fungi</taxon>
        <taxon>Dikarya</taxon>
        <taxon>Ascomycota</taxon>
        <taxon>Saccharomycotina</taxon>
        <taxon>Pichiomycetes</taxon>
        <taxon>Debaryomycetaceae</taxon>
        <taxon>Kurtzmaniella</taxon>
    </lineage>
</organism>